<gene>
    <name evidence="1" type="ORF">FC26_GL001320</name>
</gene>
<dbReference type="EMBL" id="AYYY01000021">
    <property type="protein sequence ID" value="KRM61753.1"/>
    <property type="molecule type" value="Genomic_DNA"/>
</dbReference>
<dbReference type="SUPFAM" id="SSF47598">
    <property type="entry name" value="Ribbon-helix-helix"/>
    <property type="match status" value="1"/>
</dbReference>
<proteinExistence type="predicted"/>
<organism evidence="1 2">
    <name type="scientific">Paucilactobacillus vaccinostercus DSM 20634</name>
    <dbReference type="NCBI Taxonomy" id="1423813"/>
    <lineage>
        <taxon>Bacteria</taxon>
        <taxon>Bacillati</taxon>
        <taxon>Bacillota</taxon>
        <taxon>Bacilli</taxon>
        <taxon>Lactobacillales</taxon>
        <taxon>Lactobacillaceae</taxon>
        <taxon>Paucilactobacillus</taxon>
    </lineage>
</organism>
<accession>A0A0R2AD98</accession>
<dbReference type="PATRIC" id="fig|1423813.3.peg.1344"/>
<dbReference type="RefSeq" id="WP_083483755.1">
    <property type="nucleotide sequence ID" value="NZ_AYYY01000021.1"/>
</dbReference>
<dbReference type="Proteomes" id="UP000051733">
    <property type="component" value="Unassembled WGS sequence"/>
</dbReference>
<dbReference type="InterPro" id="IPR008651">
    <property type="entry name" value="Uncharacterised_HicB"/>
</dbReference>
<keyword evidence="2" id="KW-1185">Reference proteome</keyword>
<name>A0A0R2AD98_9LACO</name>
<dbReference type="InterPro" id="IPR010985">
    <property type="entry name" value="Ribbon_hlx_hlx"/>
</dbReference>
<dbReference type="InterPro" id="IPR013321">
    <property type="entry name" value="Arc_rbn_hlx_hlx"/>
</dbReference>
<sequence length="108" mass="12181">MSDDKKRFLLRIDQTLYDQLARDAESENRSINAHIETILQKATQGKTFERRQIVGQVIEGTQINSENGLVTVAGIYYRYLISDNSTVDTTGRYAVTDAVGNILTLQKI</sequence>
<protein>
    <submittedName>
        <fullName evidence="1">Uncharacterized protein</fullName>
    </submittedName>
</protein>
<evidence type="ECO:0000313" key="1">
    <source>
        <dbReference type="EMBL" id="KRM61753.1"/>
    </source>
</evidence>
<evidence type="ECO:0000313" key="2">
    <source>
        <dbReference type="Proteomes" id="UP000051733"/>
    </source>
</evidence>
<dbReference type="GO" id="GO:0006355">
    <property type="term" value="P:regulation of DNA-templated transcription"/>
    <property type="evidence" value="ECO:0007669"/>
    <property type="project" value="InterPro"/>
</dbReference>
<reference evidence="1 2" key="1">
    <citation type="journal article" date="2015" name="Genome Announc.">
        <title>Expanding the biotechnology potential of lactobacilli through comparative genomics of 213 strains and associated genera.</title>
        <authorList>
            <person name="Sun Z."/>
            <person name="Harris H.M."/>
            <person name="McCann A."/>
            <person name="Guo C."/>
            <person name="Argimon S."/>
            <person name="Zhang W."/>
            <person name="Yang X."/>
            <person name="Jeffery I.B."/>
            <person name="Cooney J.C."/>
            <person name="Kagawa T.F."/>
            <person name="Liu W."/>
            <person name="Song Y."/>
            <person name="Salvetti E."/>
            <person name="Wrobel A."/>
            <person name="Rasinkangas P."/>
            <person name="Parkhill J."/>
            <person name="Rea M.C."/>
            <person name="O'Sullivan O."/>
            <person name="Ritari J."/>
            <person name="Douillard F.P."/>
            <person name="Paul Ross R."/>
            <person name="Yang R."/>
            <person name="Briner A.E."/>
            <person name="Felis G.E."/>
            <person name="de Vos W.M."/>
            <person name="Barrangou R."/>
            <person name="Klaenhammer T.R."/>
            <person name="Caufield P.W."/>
            <person name="Cui Y."/>
            <person name="Zhang H."/>
            <person name="O'Toole P.W."/>
        </authorList>
    </citation>
    <scope>NUCLEOTIDE SEQUENCE [LARGE SCALE GENOMIC DNA]</scope>
    <source>
        <strain evidence="1 2">DSM 20634</strain>
    </source>
</reference>
<dbReference type="Gene3D" id="1.10.1220.10">
    <property type="entry name" value="Met repressor-like"/>
    <property type="match status" value="1"/>
</dbReference>
<comment type="caution">
    <text evidence="1">The sequence shown here is derived from an EMBL/GenBank/DDBJ whole genome shotgun (WGS) entry which is preliminary data.</text>
</comment>
<dbReference type="Pfam" id="PF05534">
    <property type="entry name" value="HicB"/>
    <property type="match status" value="1"/>
</dbReference>
<dbReference type="STRING" id="1423813.FC26_GL001320"/>
<dbReference type="AlphaFoldDB" id="A0A0R2AD98"/>